<dbReference type="AlphaFoldDB" id="A0AAV1ECD8"/>
<organism evidence="2 3">
    <name type="scientific">Oldenlandia corymbosa var. corymbosa</name>
    <dbReference type="NCBI Taxonomy" id="529605"/>
    <lineage>
        <taxon>Eukaryota</taxon>
        <taxon>Viridiplantae</taxon>
        <taxon>Streptophyta</taxon>
        <taxon>Embryophyta</taxon>
        <taxon>Tracheophyta</taxon>
        <taxon>Spermatophyta</taxon>
        <taxon>Magnoliopsida</taxon>
        <taxon>eudicotyledons</taxon>
        <taxon>Gunneridae</taxon>
        <taxon>Pentapetalae</taxon>
        <taxon>asterids</taxon>
        <taxon>lamiids</taxon>
        <taxon>Gentianales</taxon>
        <taxon>Rubiaceae</taxon>
        <taxon>Rubioideae</taxon>
        <taxon>Spermacoceae</taxon>
        <taxon>Hedyotis-Oldenlandia complex</taxon>
        <taxon>Oldenlandia</taxon>
    </lineage>
</organism>
<dbReference type="CDD" id="cd04480">
    <property type="entry name" value="RPA1_DBD_A_like"/>
    <property type="match status" value="1"/>
</dbReference>
<dbReference type="Proteomes" id="UP001161247">
    <property type="component" value="Chromosome 9"/>
</dbReference>
<keyword evidence="3" id="KW-1185">Reference proteome</keyword>
<evidence type="ECO:0000313" key="3">
    <source>
        <dbReference type="Proteomes" id="UP001161247"/>
    </source>
</evidence>
<dbReference type="EMBL" id="OX459126">
    <property type="protein sequence ID" value="CAI9117325.1"/>
    <property type="molecule type" value="Genomic_DNA"/>
</dbReference>
<accession>A0AAV1ECD8</accession>
<dbReference type="Pfam" id="PF02721">
    <property type="entry name" value="DUF223"/>
    <property type="match status" value="1"/>
</dbReference>
<proteinExistence type="predicted"/>
<evidence type="ECO:0000313" key="2">
    <source>
        <dbReference type="EMBL" id="CAI9117325.1"/>
    </source>
</evidence>
<dbReference type="InterPro" id="IPR003871">
    <property type="entry name" value="RFA1B/D_OB_1st"/>
</dbReference>
<reference evidence="2" key="1">
    <citation type="submission" date="2023-03" db="EMBL/GenBank/DDBJ databases">
        <authorList>
            <person name="Julca I."/>
        </authorList>
    </citation>
    <scope>NUCLEOTIDE SEQUENCE</scope>
</reference>
<dbReference type="InterPro" id="IPR012340">
    <property type="entry name" value="NA-bd_OB-fold"/>
</dbReference>
<protein>
    <submittedName>
        <fullName evidence="2">OLC1v1018697C1</fullName>
    </submittedName>
</protein>
<feature type="domain" description="Replication protein A 70 kDa DNA-binding subunit B/D first OB fold" evidence="1">
    <location>
        <begin position="3"/>
        <end position="75"/>
    </location>
</feature>
<name>A0AAV1ECD8_OLDCO</name>
<evidence type="ECO:0000259" key="1">
    <source>
        <dbReference type="Pfam" id="PF02721"/>
    </source>
</evidence>
<gene>
    <name evidence="2" type="ORF">OLC1_LOCUS23401</name>
</gene>
<dbReference type="SUPFAM" id="SSF50249">
    <property type="entry name" value="Nucleic acid-binding proteins"/>
    <property type="match status" value="1"/>
</dbReference>
<dbReference type="Gene3D" id="2.40.50.140">
    <property type="entry name" value="Nucleic acid-binding proteins"/>
    <property type="match status" value="1"/>
</dbReference>
<sequence length="101" mass="11900">MEFNNPNEPYMVECSLLDEKGNRAVAQVRKELIYMFERSLKEGEYKQIRNFGTAVDKDFHRFCNNDYKIIFKRNTRGLMSRNFLLVKHEGNMVSALQSSPT</sequence>